<evidence type="ECO:0000313" key="3">
    <source>
        <dbReference type="Proteomes" id="UP001372338"/>
    </source>
</evidence>
<evidence type="ECO:0000256" key="1">
    <source>
        <dbReference type="SAM" id="MobiDB-lite"/>
    </source>
</evidence>
<feature type="region of interest" description="Disordered" evidence="1">
    <location>
        <begin position="1"/>
        <end position="22"/>
    </location>
</feature>
<protein>
    <submittedName>
        <fullName evidence="2">Uncharacterized protein</fullName>
    </submittedName>
</protein>
<organism evidence="2 3">
    <name type="scientific">Crotalaria pallida</name>
    <name type="common">Smooth rattlebox</name>
    <name type="synonym">Crotalaria striata</name>
    <dbReference type="NCBI Taxonomy" id="3830"/>
    <lineage>
        <taxon>Eukaryota</taxon>
        <taxon>Viridiplantae</taxon>
        <taxon>Streptophyta</taxon>
        <taxon>Embryophyta</taxon>
        <taxon>Tracheophyta</taxon>
        <taxon>Spermatophyta</taxon>
        <taxon>Magnoliopsida</taxon>
        <taxon>eudicotyledons</taxon>
        <taxon>Gunneridae</taxon>
        <taxon>Pentapetalae</taxon>
        <taxon>rosids</taxon>
        <taxon>fabids</taxon>
        <taxon>Fabales</taxon>
        <taxon>Fabaceae</taxon>
        <taxon>Papilionoideae</taxon>
        <taxon>50 kb inversion clade</taxon>
        <taxon>genistoids sensu lato</taxon>
        <taxon>core genistoids</taxon>
        <taxon>Crotalarieae</taxon>
        <taxon>Crotalaria</taxon>
    </lineage>
</organism>
<feature type="region of interest" description="Disordered" evidence="1">
    <location>
        <begin position="162"/>
        <end position="201"/>
    </location>
</feature>
<dbReference type="AlphaFoldDB" id="A0AAN9EUT9"/>
<keyword evidence="3" id="KW-1185">Reference proteome</keyword>
<feature type="compositionally biased region" description="Basic and acidic residues" evidence="1">
    <location>
        <begin position="72"/>
        <end position="90"/>
    </location>
</feature>
<reference evidence="2 3" key="1">
    <citation type="submission" date="2024-01" db="EMBL/GenBank/DDBJ databases">
        <title>The genomes of 5 underutilized Papilionoideae crops provide insights into root nodulation and disease resistanc.</title>
        <authorList>
            <person name="Yuan L."/>
        </authorList>
    </citation>
    <scope>NUCLEOTIDE SEQUENCE [LARGE SCALE GENOMIC DNA]</scope>
    <source>
        <strain evidence="2">ZHUSHIDOU_FW_LH</strain>
        <tissue evidence="2">Leaf</tissue>
    </source>
</reference>
<proteinExistence type="predicted"/>
<evidence type="ECO:0000313" key="2">
    <source>
        <dbReference type="EMBL" id="KAK7260328.1"/>
    </source>
</evidence>
<feature type="compositionally biased region" description="Polar residues" evidence="1">
    <location>
        <begin position="188"/>
        <end position="201"/>
    </location>
</feature>
<feature type="compositionally biased region" description="Basic and acidic residues" evidence="1">
    <location>
        <begin position="34"/>
        <end position="56"/>
    </location>
</feature>
<feature type="compositionally biased region" description="Polar residues" evidence="1">
    <location>
        <begin position="58"/>
        <end position="67"/>
    </location>
</feature>
<feature type="region of interest" description="Disordered" evidence="1">
    <location>
        <begin position="34"/>
        <end position="146"/>
    </location>
</feature>
<dbReference type="Proteomes" id="UP001372338">
    <property type="component" value="Unassembled WGS sequence"/>
</dbReference>
<name>A0AAN9EUT9_CROPI</name>
<accession>A0AAN9EUT9</accession>
<feature type="compositionally biased region" description="Polar residues" evidence="1">
    <location>
        <begin position="91"/>
        <end position="103"/>
    </location>
</feature>
<comment type="caution">
    <text evidence="2">The sequence shown here is derived from an EMBL/GenBank/DDBJ whole genome shotgun (WGS) entry which is preliminary data.</text>
</comment>
<sequence length="201" mass="22336">MGDINDAKLHDTNPEMEQHVDVNDVVASLTKCKLTKEKEQVETEKGEDPNGLEKENVTLGNQNQNTEGGILLKEHESNDKSQEENKDESTKSAQLSSNSTNLGSEEAGTVKGTTNTDKRKKPKTWSRVQRESSHHACAPNDRTQKRKLIEVVSEMDVDEQNTGMGFKKLSSPTRSHESPKLELPWDGITTSSSVTTETHCF</sequence>
<dbReference type="EMBL" id="JAYWIO010000005">
    <property type="protein sequence ID" value="KAK7260328.1"/>
    <property type="molecule type" value="Genomic_DNA"/>
</dbReference>
<gene>
    <name evidence="2" type="ORF">RIF29_26292</name>
</gene>